<evidence type="ECO:0000313" key="1">
    <source>
        <dbReference type="EMBL" id="EDP22074.1"/>
    </source>
</evidence>
<comment type="caution">
    <text evidence="1">The sequence shown here is derived from an EMBL/GenBank/DDBJ whole genome shotgun (WGS) entry which is preliminary data.</text>
</comment>
<organism evidence="1 2">
    <name type="scientific">Faecalibacterium prausnitzii M21/2</name>
    <dbReference type="NCBI Taxonomy" id="411485"/>
    <lineage>
        <taxon>Bacteria</taxon>
        <taxon>Bacillati</taxon>
        <taxon>Bacillota</taxon>
        <taxon>Clostridia</taxon>
        <taxon>Eubacteriales</taxon>
        <taxon>Oscillospiraceae</taxon>
        <taxon>Faecalibacterium</taxon>
    </lineage>
</organism>
<sequence length="49" mass="5428">MGHFDPLISLRSESGCHLGNLIFNDIEALRKNNVVNLTTLFSGNWGINV</sequence>
<evidence type="ECO:0000313" key="2">
    <source>
        <dbReference type="Proteomes" id="UP000005945"/>
    </source>
</evidence>
<reference evidence="1 2" key="1">
    <citation type="submission" date="2007-09" db="EMBL/GenBank/DDBJ databases">
        <title>Draft genome sequence of Faecalibacterium prausnitzii M21/2.</title>
        <authorList>
            <person name="Sudarsanam P."/>
            <person name="Ley R."/>
            <person name="Guruge J."/>
            <person name="Turnbaugh P.J."/>
            <person name="Mahowald M."/>
            <person name="Liep D."/>
            <person name="Gordon J."/>
        </authorList>
    </citation>
    <scope>NUCLEOTIDE SEQUENCE [LARGE SCALE GENOMIC DNA]</scope>
    <source>
        <strain evidence="1 2">M21/2</strain>
    </source>
</reference>
<dbReference type="Proteomes" id="UP000005945">
    <property type="component" value="Unassembled WGS sequence"/>
</dbReference>
<accession>A8S9P8</accession>
<protein>
    <submittedName>
        <fullName evidence="1">Uncharacterized protein</fullName>
    </submittedName>
</protein>
<dbReference type="AlphaFoldDB" id="A8S9P8"/>
<proteinExistence type="predicted"/>
<gene>
    <name evidence="1" type="ORF">FAEPRAM212_01108</name>
</gene>
<name>A8S9P8_9FIRM</name>
<reference evidence="1 2" key="2">
    <citation type="submission" date="2007-09" db="EMBL/GenBank/DDBJ databases">
        <authorList>
            <person name="Fulton L."/>
            <person name="Clifton S."/>
            <person name="Fulton B."/>
            <person name="Xu J."/>
            <person name="Minx P."/>
            <person name="Pepin K.H."/>
            <person name="Johnson M."/>
            <person name="Thiruvilangam P."/>
            <person name="Bhonagiri V."/>
            <person name="Nash W.E."/>
            <person name="Mardis E.R."/>
            <person name="Wilson R.K."/>
        </authorList>
    </citation>
    <scope>NUCLEOTIDE SEQUENCE [LARGE SCALE GENOMIC DNA]</scope>
    <source>
        <strain evidence="1 2">M21/2</strain>
    </source>
</reference>
<dbReference type="HOGENOM" id="CLU_3135889_0_0_9"/>
<dbReference type="EMBL" id="ABED02000023">
    <property type="protein sequence ID" value="EDP22074.1"/>
    <property type="molecule type" value="Genomic_DNA"/>
</dbReference>